<gene>
    <name evidence="2" type="ORF">SAM23877_6102</name>
</gene>
<feature type="compositionally biased region" description="Basic and acidic residues" evidence="1">
    <location>
        <begin position="95"/>
        <end position="114"/>
    </location>
</feature>
<name>A0A0K2B233_STRA7</name>
<feature type="region of interest" description="Disordered" evidence="1">
    <location>
        <begin position="144"/>
        <end position="210"/>
    </location>
</feature>
<evidence type="ECO:0000313" key="2">
    <source>
        <dbReference type="EMBL" id="AKZ59147.1"/>
    </source>
</evidence>
<evidence type="ECO:0000256" key="1">
    <source>
        <dbReference type="SAM" id="MobiDB-lite"/>
    </source>
</evidence>
<dbReference type="AlphaFoldDB" id="A0A0K2B233"/>
<accession>A0A0K2B233</accession>
<sequence length="210" mass="22054">MPRRTLARRTNLLTLAHEPWTLYEDDPGAGGGGGGGGTSVNEHGYPDATPVADMTSEHQVAYWKHHARKHEAAAKSAPDAAELERLRAAEAELNTRRAAELSETERLQKERDEAAAEAATAKAERDAAARKALLLEVAADKGLTPAQAARLQGSTKEELEADADALKAEFGSTGGQGTPVPRSGGNRGGDVGNSGGVSTGAERFRQKHGK</sequence>
<evidence type="ECO:0000313" key="3">
    <source>
        <dbReference type="Proteomes" id="UP000061018"/>
    </source>
</evidence>
<protein>
    <submittedName>
        <fullName evidence="2">Uncharacterized protein</fullName>
    </submittedName>
</protein>
<dbReference type="InterPro" id="IPR025580">
    <property type="entry name" value="Gp46"/>
</dbReference>
<feature type="compositionally biased region" description="Gly residues" evidence="1">
    <location>
        <begin position="28"/>
        <end position="38"/>
    </location>
</feature>
<feature type="compositionally biased region" description="Gly residues" evidence="1">
    <location>
        <begin position="185"/>
        <end position="198"/>
    </location>
</feature>
<proteinExistence type="predicted"/>
<reference evidence="3" key="1">
    <citation type="journal article" date="2015" name="J. Biotechnol.">
        <title>Complete genome sequence of Streptomyces ambofaciens ATCC 23877, the spiramycin producer.</title>
        <authorList>
            <person name="Thibessard A."/>
            <person name="Haas D."/>
            <person name="Gerbaud C."/>
            <person name="Aigle B."/>
            <person name="Lautru S."/>
            <person name="Pernodet J.L."/>
            <person name="Leblond P."/>
        </authorList>
    </citation>
    <scope>NUCLEOTIDE SEQUENCE [LARGE SCALE GENOMIC DNA]</scope>
    <source>
        <strain evidence="3">ATCC 23877 / 3486 / DSM 40053 / JCM 4204 / NBRC 12836 / NRRL B-2516</strain>
    </source>
</reference>
<dbReference type="RefSeq" id="WP_107408682.1">
    <property type="nucleotide sequence ID" value="NZ_CP012382.1"/>
</dbReference>
<dbReference type="EMBL" id="CP012382">
    <property type="protein sequence ID" value="AKZ59147.1"/>
    <property type="molecule type" value="Genomic_DNA"/>
</dbReference>
<dbReference type="KEGG" id="samb:SAM23877_6102"/>
<dbReference type="Proteomes" id="UP000061018">
    <property type="component" value="Chromosome"/>
</dbReference>
<feature type="region of interest" description="Disordered" evidence="1">
    <location>
        <begin position="22"/>
        <end position="51"/>
    </location>
</feature>
<feature type="region of interest" description="Disordered" evidence="1">
    <location>
        <begin position="95"/>
        <end position="123"/>
    </location>
</feature>
<dbReference type="Pfam" id="PF14265">
    <property type="entry name" value="DUF4355"/>
    <property type="match status" value="1"/>
</dbReference>
<organism evidence="2 3">
    <name type="scientific">Streptomyces ambofaciens (strain ATCC 23877 / 3486 / DSM 40053 / JCM 4204 / NBRC 12836 / NRRL B-2516)</name>
    <dbReference type="NCBI Taxonomy" id="278992"/>
    <lineage>
        <taxon>Bacteria</taxon>
        <taxon>Bacillati</taxon>
        <taxon>Actinomycetota</taxon>
        <taxon>Actinomycetes</taxon>
        <taxon>Kitasatosporales</taxon>
        <taxon>Streptomycetaceae</taxon>
        <taxon>Streptomyces</taxon>
    </lineage>
</organism>